<proteinExistence type="predicted"/>
<sequence length="300" mass="34060">MKKVPVANVILFFVLGYFVQSIVLPDGRAEAIEMNKSLATWIWNTRDIETKPEEILQFMEEQQVSDAYLQINRSIMASSYHTFIEGATARGIRVHALDGAANWATLKGATYQTNLFNWLKSYQATASELQKFSGVHLDIEPYLLSGWTYNYQNTIAFYQDRLTDGKARAKELGVSFGVDTPFWFDEQTYQNRYGKGNLAEWIIQIADVTTLMAYRDRADGGNGIIALVRNEIAFAEQYDKKISIGVETGETSESSYITFFEEGEAKMTEELLIVKTAYENSTVVEGFSIHYLDSWMALKP</sequence>
<gene>
    <name evidence="1" type="ORF">GLW07_18190</name>
</gene>
<dbReference type="AlphaFoldDB" id="A0A845F3D7"/>
<reference evidence="1 2" key="1">
    <citation type="submission" date="2019-11" db="EMBL/GenBank/DDBJ databases">
        <title>Genome sequences of 17 halophilic strains isolated from different environments.</title>
        <authorList>
            <person name="Furrow R.E."/>
        </authorList>
    </citation>
    <scope>NUCLEOTIDE SEQUENCE [LARGE SCALE GENOMIC DNA]</scope>
    <source>
        <strain evidence="1 2">22506_14_FS</strain>
    </source>
</reference>
<dbReference type="Proteomes" id="UP000447833">
    <property type="component" value="Unassembled WGS sequence"/>
</dbReference>
<accession>A0A845F3D7</accession>
<dbReference type="EMBL" id="WMEY01000006">
    <property type="protein sequence ID" value="MYL65291.1"/>
    <property type="molecule type" value="Genomic_DNA"/>
</dbReference>
<comment type="caution">
    <text evidence="1">The sequence shown here is derived from an EMBL/GenBank/DDBJ whole genome shotgun (WGS) entry which is preliminary data.</text>
</comment>
<name>A0A845F3D7_9BACL</name>
<evidence type="ECO:0000313" key="2">
    <source>
        <dbReference type="Proteomes" id="UP000447833"/>
    </source>
</evidence>
<organism evidence="1 2">
    <name type="scientific">Guptibacillus hwajinpoensis</name>
    <dbReference type="NCBI Taxonomy" id="208199"/>
    <lineage>
        <taxon>Bacteria</taxon>
        <taxon>Bacillati</taxon>
        <taxon>Bacillota</taxon>
        <taxon>Bacilli</taxon>
        <taxon>Bacillales</taxon>
        <taxon>Guptibacillaceae</taxon>
        <taxon>Guptibacillus</taxon>
    </lineage>
</organism>
<protein>
    <submittedName>
        <fullName evidence="1">Amidase</fullName>
    </submittedName>
</protein>
<dbReference type="RefSeq" id="WP_160920649.1">
    <property type="nucleotide sequence ID" value="NZ_WMEY01000006.1"/>
</dbReference>
<evidence type="ECO:0000313" key="1">
    <source>
        <dbReference type="EMBL" id="MYL65291.1"/>
    </source>
</evidence>